<feature type="region of interest" description="Disordered" evidence="1">
    <location>
        <begin position="83"/>
        <end position="131"/>
    </location>
</feature>
<dbReference type="STRING" id="1051891.A0A0C3QQA7"/>
<dbReference type="AlphaFoldDB" id="A0A0C3QQA7"/>
<dbReference type="EMBL" id="KN822979">
    <property type="protein sequence ID" value="KIO29704.1"/>
    <property type="molecule type" value="Genomic_DNA"/>
</dbReference>
<organism evidence="3 4">
    <name type="scientific">Tulasnella calospora MUT 4182</name>
    <dbReference type="NCBI Taxonomy" id="1051891"/>
    <lineage>
        <taxon>Eukaryota</taxon>
        <taxon>Fungi</taxon>
        <taxon>Dikarya</taxon>
        <taxon>Basidiomycota</taxon>
        <taxon>Agaricomycotina</taxon>
        <taxon>Agaricomycetes</taxon>
        <taxon>Cantharellales</taxon>
        <taxon>Tulasnellaceae</taxon>
        <taxon>Tulasnella</taxon>
    </lineage>
</organism>
<keyword evidence="4" id="KW-1185">Reference proteome</keyword>
<evidence type="ECO:0000313" key="4">
    <source>
        <dbReference type="Proteomes" id="UP000054248"/>
    </source>
</evidence>
<dbReference type="OrthoDB" id="3253637at2759"/>
<name>A0A0C3QQA7_9AGAM</name>
<dbReference type="HOGENOM" id="CLU_072875_0_0_1"/>
<evidence type="ECO:0000313" key="3">
    <source>
        <dbReference type="EMBL" id="KIO29704.1"/>
    </source>
</evidence>
<reference evidence="3 4" key="1">
    <citation type="submission" date="2014-04" db="EMBL/GenBank/DDBJ databases">
        <authorList>
            <consortium name="DOE Joint Genome Institute"/>
            <person name="Kuo A."/>
            <person name="Girlanda M."/>
            <person name="Perotto S."/>
            <person name="Kohler A."/>
            <person name="Nagy L.G."/>
            <person name="Floudas D."/>
            <person name="Copeland A."/>
            <person name="Barry K.W."/>
            <person name="Cichocki N."/>
            <person name="Veneault-Fourrey C."/>
            <person name="LaButti K."/>
            <person name="Lindquist E.A."/>
            <person name="Lipzen A."/>
            <person name="Lundell T."/>
            <person name="Morin E."/>
            <person name="Murat C."/>
            <person name="Sun H."/>
            <person name="Tunlid A."/>
            <person name="Henrissat B."/>
            <person name="Grigoriev I.V."/>
            <person name="Hibbett D.S."/>
            <person name="Martin F."/>
            <person name="Nordberg H.P."/>
            <person name="Cantor M.N."/>
            <person name="Hua S.X."/>
        </authorList>
    </citation>
    <scope>NUCLEOTIDE SEQUENCE [LARGE SCALE GENOMIC DNA]</scope>
    <source>
        <strain evidence="3 4">MUT 4182</strain>
    </source>
</reference>
<protein>
    <recommendedName>
        <fullName evidence="2">Retrotransposon gag domain-containing protein</fullName>
    </recommendedName>
</protein>
<dbReference type="InterPro" id="IPR005162">
    <property type="entry name" value="Retrotrans_gag_dom"/>
</dbReference>
<reference evidence="4" key="2">
    <citation type="submission" date="2015-01" db="EMBL/GenBank/DDBJ databases">
        <title>Evolutionary Origins and Diversification of the Mycorrhizal Mutualists.</title>
        <authorList>
            <consortium name="DOE Joint Genome Institute"/>
            <consortium name="Mycorrhizal Genomics Consortium"/>
            <person name="Kohler A."/>
            <person name="Kuo A."/>
            <person name="Nagy L.G."/>
            <person name="Floudas D."/>
            <person name="Copeland A."/>
            <person name="Barry K.W."/>
            <person name="Cichocki N."/>
            <person name="Veneault-Fourrey C."/>
            <person name="LaButti K."/>
            <person name="Lindquist E.A."/>
            <person name="Lipzen A."/>
            <person name="Lundell T."/>
            <person name="Morin E."/>
            <person name="Murat C."/>
            <person name="Riley R."/>
            <person name="Ohm R."/>
            <person name="Sun H."/>
            <person name="Tunlid A."/>
            <person name="Henrissat B."/>
            <person name="Grigoriev I.V."/>
            <person name="Hibbett D.S."/>
            <person name="Martin F."/>
        </authorList>
    </citation>
    <scope>NUCLEOTIDE SEQUENCE [LARGE SCALE GENOMIC DNA]</scope>
    <source>
        <strain evidence="4">MUT 4182</strain>
    </source>
</reference>
<feature type="compositionally biased region" description="Low complexity" evidence="1">
    <location>
        <begin position="99"/>
        <end position="131"/>
    </location>
</feature>
<dbReference type="Pfam" id="PF03732">
    <property type="entry name" value="Retrotrans_gag"/>
    <property type="match status" value="1"/>
</dbReference>
<feature type="domain" description="Retrotransposon gag" evidence="2">
    <location>
        <begin position="221"/>
        <end position="265"/>
    </location>
</feature>
<accession>A0A0C3QQA7</accession>
<proteinExistence type="predicted"/>
<feature type="compositionally biased region" description="Polar residues" evidence="1">
    <location>
        <begin position="83"/>
        <end position="92"/>
    </location>
</feature>
<sequence length="265" mass="29305">MPKAAAQSTSKLSSKIIEYLQRLRDAHEEGEVAALVKPQYHYPKTNQVYAKVQYQQRNGKPYDFNKRITRATQHARINITKFFPSTPSSNTKVYERPVGTQQGTTGVQSSTSTPSQTTALPTQSTQPIQQPIVPTIDPNMLAAIMAALQMAGLGAQAPPQPQPKATKMKIKEPDTYDGKMNSQTMWPRFSSLSATYRAPGKHGGIMYILKDLLGVQLKKESKDWDAFKTVFTTAFGHPDKEGTAIRKLEALSQGNRPTATYAADF</sequence>
<dbReference type="Proteomes" id="UP000054248">
    <property type="component" value="Unassembled WGS sequence"/>
</dbReference>
<gene>
    <name evidence="3" type="ORF">M407DRAFT_21127</name>
</gene>
<evidence type="ECO:0000259" key="2">
    <source>
        <dbReference type="Pfam" id="PF03732"/>
    </source>
</evidence>
<evidence type="ECO:0000256" key="1">
    <source>
        <dbReference type="SAM" id="MobiDB-lite"/>
    </source>
</evidence>